<dbReference type="Pfam" id="PF09423">
    <property type="entry name" value="PhoD"/>
    <property type="match status" value="1"/>
</dbReference>
<dbReference type="InterPro" id="IPR052900">
    <property type="entry name" value="Phospholipid_Metab_Enz"/>
</dbReference>
<evidence type="ECO:0000259" key="2">
    <source>
        <dbReference type="Pfam" id="PF09423"/>
    </source>
</evidence>
<protein>
    <recommendedName>
        <fullName evidence="5">Alkaline phosphatase</fullName>
    </recommendedName>
</protein>
<proteinExistence type="predicted"/>
<dbReference type="InterPro" id="IPR038607">
    <property type="entry name" value="PhoD-like_sf"/>
</dbReference>
<dbReference type="SUPFAM" id="SSF56300">
    <property type="entry name" value="Metallo-dependent phosphatases"/>
    <property type="match status" value="1"/>
</dbReference>
<dbReference type="CDD" id="cd07389">
    <property type="entry name" value="MPP_PhoD"/>
    <property type="match status" value="1"/>
</dbReference>
<evidence type="ECO:0000259" key="3">
    <source>
        <dbReference type="Pfam" id="PF16655"/>
    </source>
</evidence>
<dbReference type="Pfam" id="PF16655">
    <property type="entry name" value="PhoD_N"/>
    <property type="match status" value="1"/>
</dbReference>
<dbReference type="Gene3D" id="2.60.40.380">
    <property type="entry name" value="Purple acid phosphatase-like, N-terminal"/>
    <property type="match status" value="1"/>
</dbReference>
<evidence type="ECO:0008006" key="5">
    <source>
        <dbReference type="Google" id="ProtNLM"/>
    </source>
</evidence>
<sequence length="548" mass="61176">MAVSRRRFLGTVAGGSLVLTSVNRVTGTTQSSRDVFTHGVASGDPLEDRVVLWTRVSGGRGDVEVHWWVATDPEMRTVIGRGSIVTNAARDFTVKVDASGLRPGTTYYYQFSGLDVPSPIGRTKTLPVGDVDRVRLAAVSCSNLPFGYFNVYRCIAQRPDLDAVLHLGDYLYEYRNGQYGDGRALDRAPLPDKEMVTLEDYRVRHAQYKADTDSQAMLQQHPLIAVWDDHESSNNSWMEGAENHDPDEGEGDWPTRRAASVKAYYEWMPIRENRSARQLQIYRSFRFGNLVDLIMLDTRLTGRDEQVDPGDNAAVHAPERSLLGGSQEAWLFGELKESIDDDTRWRVLGQQVFFSAQAPSDAIRNSDVWDGYQANRSRIFDFLETHAINNVVVLTGDIHSSWALDVPRDPWTGYDPENGRGSLAVEYVTPAVTSPSQYTDRPDEADAARAVRMASSPHLKFVDQVHRGYFILDITAERAQADWFFVDTISQRSTRERFGAGYYTRDGENHLTEADGPVAMRQTPAKLAPQANRGVGAKEEAATAIVST</sequence>
<organism evidence="4">
    <name type="scientific">marine metagenome</name>
    <dbReference type="NCBI Taxonomy" id="408172"/>
    <lineage>
        <taxon>unclassified sequences</taxon>
        <taxon>metagenomes</taxon>
        <taxon>ecological metagenomes</taxon>
    </lineage>
</organism>
<evidence type="ECO:0000313" key="4">
    <source>
        <dbReference type="EMBL" id="SUZ63511.1"/>
    </source>
</evidence>
<accession>A0A381P9A2</accession>
<dbReference type="InterPro" id="IPR018946">
    <property type="entry name" value="PhoD-like_MPP"/>
</dbReference>
<name>A0A381P9A2_9ZZZZ</name>
<feature type="domain" description="Phospholipase D N-terminal" evidence="3">
    <location>
        <begin position="38"/>
        <end position="125"/>
    </location>
</feature>
<dbReference type="InterPro" id="IPR029052">
    <property type="entry name" value="Metallo-depent_PP-like"/>
</dbReference>
<reference evidence="4" key="1">
    <citation type="submission" date="2018-05" db="EMBL/GenBank/DDBJ databases">
        <authorList>
            <person name="Lanie J.A."/>
            <person name="Ng W.-L."/>
            <person name="Kazmierczak K.M."/>
            <person name="Andrzejewski T.M."/>
            <person name="Davidsen T.M."/>
            <person name="Wayne K.J."/>
            <person name="Tettelin H."/>
            <person name="Glass J.I."/>
            <person name="Rusch D."/>
            <person name="Podicherti R."/>
            <person name="Tsui H.-C.T."/>
            <person name="Winkler M.E."/>
        </authorList>
    </citation>
    <scope>NUCLEOTIDE SEQUENCE</scope>
</reference>
<dbReference type="PANTHER" id="PTHR43606">
    <property type="entry name" value="PHOSPHATASE, PUTATIVE (AFU_ORTHOLOGUE AFUA_6G08710)-RELATED"/>
    <property type="match status" value="1"/>
</dbReference>
<dbReference type="EMBL" id="UINC01000917">
    <property type="protein sequence ID" value="SUZ63511.1"/>
    <property type="molecule type" value="Genomic_DNA"/>
</dbReference>
<evidence type="ECO:0000256" key="1">
    <source>
        <dbReference type="SAM" id="MobiDB-lite"/>
    </source>
</evidence>
<feature type="domain" description="PhoD-like phosphatase metallophosphatase" evidence="2">
    <location>
        <begin position="136"/>
        <end position="483"/>
    </location>
</feature>
<feature type="region of interest" description="Disordered" evidence="1">
    <location>
        <begin position="234"/>
        <end position="254"/>
    </location>
</feature>
<dbReference type="AlphaFoldDB" id="A0A381P9A2"/>
<gene>
    <name evidence="4" type="ORF">METZ01_LOCUS16365</name>
</gene>
<dbReference type="PANTHER" id="PTHR43606:SF7">
    <property type="entry name" value="PHOSPHATASE, PUTATIVE (AFU_ORTHOLOGUE AFUA_6G08710)-RELATED"/>
    <property type="match status" value="1"/>
</dbReference>
<dbReference type="InterPro" id="IPR032093">
    <property type="entry name" value="PhoD_N"/>
</dbReference>
<dbReference type="Gene3D" id="3.60.21.70">
    <property type="entry name" value="PhoD-like phosphatase"/>
    <property type="match status" value="1"/>
</dbReference>